<evidence type="ECO:0000259" key="2">
    <source>
        <dbReference type="PROSITE" id="PS50222"/>
    </source>
</evidence>
<evidence type="ECO:0000313" key="4">
    <source>
        <dbReference type="Proteomes" id="UP000008909"/>
    </source>
</evidence>
<dbReference type="EMBL" id="DF143008">
    <property type="protein sequence ID" value="GAA50037.1"/>
    <property type="molecule type" value="Genomic_DNA"/>
</dbReference>
<dbReference type="SUPFAM" id="SSF47473">
    <property type="entry name" value="EF-hand"/>
    <property type="match status" value="1"/>
</dbReference>
<feature type="domain" description="EF-hand" evidence="2">
    <location>
        <begin position="75"/>
        <end position="110"/>
    </location>
</feature>
<dbReference type="InterPro" id="IPR002048">
    <property type="entry name" value="EF_hand_dom"/>
</dbReference>
<name>G7YAQ3_CLOSI</name>
<dbReference type="PROSITE" id="PS50222">
    <property type="entry name" value="EF_HAND_2"/>
    <property type="match status" value="1"/>
</dbReference>
<reference key="2">
    <citation type="submission" date="2011-10" db="EMBL/GenBank/DDBJ databases">
        <title>The genome and transcriptome sequence of Clonorchis sinensis provide insights into the carcinogenic liver fluke.</title>
        <authorList>
            <person name="Wang X."/>
            <person name="Huang Y."/>
            <person name="Chen W."/>
            <person name="Liu H."/>
            <person name="Guo L."/>
            <person name="Chen Y."/>
            <person name="Luo F."/>
            <person name="Zhou W."/>
            <person name="Sun J."/>
            <person name="Mao Q."/>
            <person name="Liang P."/>
            <person name="Zhou C."/>
            <person name="Tian Y."/>
            <person name="Men J."/>
            <person name="Lv X."/>
            <person name="Huang L."/>
            <person name="Zhou J."/>
            <person name="Hu Y."/>
            <person name="Li R."/>
            <person name="Zhang F."/>
            <person name="Lei H."/>
            <person name="Li X."/>
            <person name="Hu X."/>
            <person name="Liang C."/>
            <person name="Xu J."/>
            <person name="Wu Z."/>
            <person name="Yu X."/>
        </authorList>
    </citation>
    <scope>NUCLEOTIDE SEQUENCE</scope>
    <source>
        <strain>Henan</strain>
    </source>
</reference>
<dbReference type="Gene3D" id="1.10.238.10">
    <property type="entry name" value="EF-hand"/>
    <property type="match status" value="1"/>
</dbReference>
<dbReference type="Proteomes" id="UP000008909">
    <property type="component" value="Unassembled WGS sequence"/>
</dbReference>
<dbReference type="GO" id="GO:0005509">
    <property type="term" value="F:calcium ion binding"/>
    <property type="evidence" value="ECO:0007669"/>
    <property type="project" value="InterPro"/>
</dbReference>
<dbReference type="InterPro" id="IPR011992">
    <property type="entry name" value="EF-hand-dom_pair"/>
</dbReference>
<dbReference type="SMART" id="SM00054">
    <property type="entry name" value="EFh"/>
    <property type="match status" value="1"/>
</dbReference>
<gene>
    <name evidence="3" type="ORF">CLF_103955</name>
</gene>
<dbReference type="Pfam" id="PF00036">
    <property type="entry name" value="EF-hand_1"/>
    <property type="match status" value="1"/>
</dbReference>
<sequence>MVLMEKEVFHTWFTRTYSTQDTLMRKEIPEETIKQATDLFYSCEPVVDNQDGTLYLPISDIAKMQTSRSSVLANLNLRELETTFRLLDVNGDGKLTLEEFVDGFIQLGQEQFRGIGESYRPNRKLTLSTVDDANNPLTVLYLRTNQSINTQLPSSPLFKSSVIETWQLQLEYDKHAVFTADNDDDDFG</sequence>
<dbReference type="AlphaFoldDB" id="G7YAQ3"/>
<keyword evidence="4" id="KW-1185">Reference proteome</keyword>
<keyword evidence="1" id="KW-0106">Calcium</keyword>
<accession>G7YAQ3</accession>
<dbReference type="PROSITE" id="PS00018">
    <property type="entry name" value="EF_HAND_1"/>
    <property type="match status" value="1"/>
</dbReference>
<proteinExistence type="predicted"/>
<protein>
    <recommendedName>
        <fullName evidence="2">EF-hand domain-containing protein</fullName>
    </recommendedName>
</protein>
<evidence type="ECO:0000313" key="3">
    <source>
        <dbReference type="EMBL" id="GAA50037.1"/>
    </source>
</evidence>
<organism evidence="3 4">
    <name type="scientific">Clonorchis sinensis</name>
    <name type="common">Chinese liver fluke</name>
    <dbReference type="NCBI Taxonomy" id="79923"/>
    <lineage>
        <taxon>Eukaryota</taxon>
        <taxon>Metazoa</taxon>
        <taxon>Spiralia</taxon>
        <taxon>Lophotrochozoa</taxon>
        <taxon>Platyhelminthes</taxon>
        <taxon>Trematoda</taxon>
        <taxon>Digenea</taxon>
        <taxon>Opisthorchiida</taxon>
        <taxon>Opisthorchiata</taxon>
        <taxon>Opisthorchiidae</taxon>
        <taxon>Clonorchis</taxon>
    </lineage>
</organism>
<dbReference type="InterPro" id="IPR018247">
    <property type="entry name" value="EF_Hand_1_Ca_BS"/>
</dbReference>
<evidence type="ECO:0000256" key="1">
    <source>
        <dbReference type="ARBA" id="ARBA00022837"/>
    </source>
</evidence>
<reference evidence="3" key="1">
    <citation type="journal article" date="2011" name="Genome Biol.">
        <title>The draft genome of the carcinogenic human liver fluke Clonorchis sinensis.</title>
        <authorList>
            <person name="Wang X."/>
            <person name="Chen W."/>
            <person name="Huang Y."/>
            <person name="Sun J."/>
            <person name="Men J."/>
            <person name="Liu H."/>
            <person name="Luo F."/>
            <person name="Guo L."/>
            <person name="Lv X."/>
            <person name="Deng C."/>
            <person name="Zhou C."/>
            <person name="Fan Y."/>
            <person name="Li X."/>
            <person name="Huang L."/>
            <person name="Hu Y."/>
            <person name="Liang C."/>
            <person name="Hu X."/>
            <person name="Xu J."/>
            <person name="Yu X."/>
        </authorList>
    </citation>
    <scope>NUCLEOTIDE SEQUENCE [LARGE SCALE GENOMIC DNA]</scope>
    <source>
        <strain evidence="3">Henan</strain>
    </source>
</reference>